<reference evidence="3 4" key="1">
    <citation type="submission" date="2022-07" db="EMBL/GenBank/DDBJ databases">
        <title>Genome-wide signatures of adaptation to extreme environments.</title>
        <authorList>
            <person name="Cho C.H."/>
            <person name="Yoon H.S."/>
        </authorList>
    </citation>
    <scope>NUCLEOTIDE SEQUENCE [LARGE SCALE GENOMIC DNA]</scope>
    <source>
        <strain evidence="3 4">108.79 E11</strain>
    </source>
</reference>
<protein>
    <submittedName>
        <fullName evidence="3">Uncharacterized protein</fullName>
    </submittedName>
</protein>
<accession>A0AAV9IA13</accession>
<dbReference type="AlphaFoldDB" id="A0AAV9IA13"/>
<evidence type="ECO:0000313" key="4">
    <source>
        <dbReference type="Proteomes" id="UP001300502"/>
    </source>
</evidence>
<dbReference type="EMBL" id="JANCYU010000022">
    <property type="protein sequence ID" value="KAK4524240.1"/>
    <property type="molecule type" value="Genomic_DNA"/>
</dbReference>
<feature type="coiled-coil region" evidence="1">
    <location>
        <begin position="260"/>
        <end position="294"/>
    </location>
</feature>
<feature type="region of interest" description="Disordered" evidence="2">
    <location>
        <begin position="47"/>
        <end position="67"/>
    </location>
</feature>
<name>A0AAV9IA13_9RHOD</name>
<dbReference type="Proteomes" id="UP001300502">
    <property type="component" value="Unassembled WGS sequence"/>
</dbReference>
<keyword evidence="4" id="KW-1185">Reference proteome</keyword>
<proteinExistence type="predicted"/>
<evidence type="ECO:0000313" key="3">
    <source>
        <dbReference type="EMBL" id="KAK4524240.1"/>
    </source>
</evidence>
<sequence length="334" mass="38043">MLRNVPTRNRSKLYYTSESHPVLSCTSSLLASSDSKEDKVVTISPLKEYNNSTTTEQSTGVPKENSNKNDLLIESLKELKLDLESIRKEHMEKDRYIQQLKDQLYHKQFQLEEAWKKLENANTGVSRNENETSDSKQSQAIEEQHIRDICEQLASIRDIFALQWTAMENLEAKALTANETLTASHQVSDPFVGILETLDEIGNSSSPYLRPEMMRDILSAIVSVMQQNLNYLESIQSSYDKLPEIVGRHEVTLYEKDSIIECQQAIIAVKNEQIESLEKKLEQMSLNVNSQVVKTSFKKQKHLALVHGLVNVVDNILSRLFGNRSKSLEGEETP</sequence>
<organism evidence="3 4">
    <name type="scientific">Galdieria yellowstonensis</name>
    <dbReference type="NCBI Taxonomy" id="3028027"/>
    <lineage>
        <taxon>Eukaryota</taxon>
        <taxon>Rhodophyta</taxon>
        <taxon>Bangiophyceae</taxon>
        <taxon>Galdieriales</taxon>
        <taxon>Galdieriaceae</taxon>
        <taxon>Galdieria</taxon>
    </lineage>
</organism>
<evidence type="ECO:0000256" key="2">
    <source>
        <dbReference type="SAM" id="MobiDB-lite"/>
    </source>
</evidence>
<comment type="caution">
    <text evidence="3">The sequence shown here is derived from an EMBL/GenBank/DDBJ whole genome shotgun (WGS) entry which is preliminary data.</text>
</comment>
<keyword evidence="1" id="KW-0175">Coiled coil</keyword>
<feature type="compositionally biased region" description="Polar residues" evidence="2">
    <location>
        <begin position="49"/>
        <end position="60"/>
    </location>
</feature>
<evidence type="ECO:0000256" key="1">
    <source>
        <dbReference type="SAM" id="Coils"/>
    </source>
</evidence>
<feature type="coiled-coil region" evidence="1">
    <location>
        <begin position="69"/>
        <end position="103"/>
    </location>
</feature>
<gene>
    <name evidence="3" type="ORF">GAYE_SCF02G2139</name>
</gene>